<dbReference type="CDD" id="cd04056">
    <property type="entry name" value="Peptidases_S53"/>
    <property type="match status" value="1"/>
</dbReference>
<keyword evidence="8 17" id="KW-0732">Signal</keyword>
<comment type="function">
    <text evidence="2">Secreted tripeptidyl-peptidase which degrades proteins at acidic pHs and is involved in virulence.</text>
</comment>
<evidence type="ECO:0000256" key="16">
    <source>
        <dbReference type="SAM" id="MobiDB-lite"/>
    </source>
</evidence>
<feature type="binding site" evidence="15">
    <location>
        <position position="604"/>
    </location>
    <ligand>
        <name>Ca(2+)</name>
        <dbReference type="ChEBI" id="CHEBI:29108"/>
    </ligand>
</feature>
<evidence type="ECO:0000256" key="11">
    <source>
        <dbReference type="ARBA" id="ARBA00022837"/>
    </source>
</evidence>
<feature type="chain" id="PRO_5002218091" description="tripeptidyl-peptidase II" evidence="17">
    <location>
        <begin position="25"/>
        <end position="646"/>
    </location>
</feature>
<feature type="active site" description="Charge relay system" evidence="15">
    <location>
        <position position="310"/>
    </location>
</feature>
<dbReference type="OrthoDB" id="409122at2759"/>
<feature type="active site" description="Charge relay system" evidence="15">
    <location>
        <position position="306"/>
    </location>
</feature>
<evidence type="ECO:0000256" key="5">
    <source>
        <dbReference type="ARBA" id="ARBA00022525"/>
    </source>
</evidence>
<dbReference type="GO" id="GO:0004252">
    <property type="term" value="F:serine-type endopeptidase activity"/>
    <property type="evidence" value="ECO:0007669"/>
    <property type="project" value="UniProtKB-UniRule"/>
</dbReference>
<keyword evidence="12" id="KW-0843">Virulence</keyword>
<comment type="subcellular location">
    <subcellularLocation>
        <location evidence="3">Secreted</location>
        <location evidence="3">Extracellular space</location>
    </subcellularLocation>
</comment>
<evidence type="ECO:0000256" key="13">
    <source>
        <dbReference type="ARBA" id="ARBA00023145"/>
    </source>
</evidence>
<name>A0A0C9ZKF4_9AGAM</name>
<dbReference type="STRING" id="765257.A0A0C9ZKF4"/>
<evidence type="ECO:0000256" key="3">
    <source>
        <dbReference type="ARBA" id="ARBA00004239"/>
    </source>
</evidence>
<keyword evidence="13" id="KW-0865">Zymogen</keyword>
<keyword evidence="5" id="KW-0964">Secreted</keyword>
<evidence type="ECO:0000256" key="4">
    <source>
        <dbReference type="ARBA" id="ARBA00012462"/>
    </source>
</evidence>
<evidence type="ECO:0000256" key="15">
    <source>
        <dbReference type="PROSITE-ProRule" id="PRU01032"/>
    </source>
</evidence>
<proteinExistence type="predicted"/>
<dbReference type="InterPro" id="IPR050819">
    <property type="entry name" value="Tripeptidyl-peptidase_I"/>
</dbReference>
<protein>
    <recommendedName>
        <fullName evidence="4">tripeptidyl-peptidase II</fullName>
        <ecNumber evidence="4">3.4.14.10</ecNumber>
    </recommendedName>
</protein>
<dbReference type="HOGENOM" id="CLU_013783_4_0_1"/>
<comment type="catalytic activity">
    <reaction evidence="1">
        <text>Release of an N-terminal tripeptide from a polypeptide.</text>
        <dbReference type="EC" id="3.4.14.10"/>
    </reaction>
</comment>
<comment type="cofactor">
    <cofactor evidence="15">
        <name>Ca(2+)</name>
        <dbReference type="ChEBI" id="CHEBI:29108"/>
    </cofactor>
    <text evidence="15">Binds 1 Ca(2+) ion per subunit.</text>
</comment>
<dbReference type="SUPFAM" id="SSF54897">
    <property type="entry name" value="Protease propeptides/inhibitors"/>
    <property type="match status" value="1"/>
</dbReference>
<dbReference type="SUPFAM" id="SSF52743">
    <property type="entry name" value="Subtilisin-like"/>
    <property type="match status" value="1"/>
</dbReference>
<dbReference type="EMBL" id="KN833701">
    <property type="protein sequence ID" value="KIK26449.1"/>
    <property type="molecule type" value="Genomic_DNA"/>
</dbReference>
<feature type="binding site" evidence="15">
    <location>
        <position position="625"/>
    </location>
    <ligand>
        <name>Ca(2+)</name>
        <dbReference type="ChEBI" id="CHEBI:29108"/>
    </ligand>
</feature>
<dbReference type="InterPro" id="IPR015366">
    <property type="entry name" value="S53_propep"/>
</dbReference>
<dbReference type="FunFam" id="3.40.50.200:FF:000015">
    <property type="entry name" value="Tripeptidyl peptidase A"/>
    <property type="match status" value="1"/>
</dbReference>
<keyword evidence="20" id="KW-1185">Reference proteome</keyword>
<keyword evidence="7 15" id="KW-0479">Metal-binding</keyword>
<gene>
    <name evidence="19" type="ORF">PISMIDRAFT_94732</name>
</gene>
<feature type="region of interest" description="Disordered" evidence="16">
    <location>
        <begin position="195"/>
        <end position="214"/>
    </location>
</feature>
<evidence type="ECO:0000256" key="14">
    <source>
        <dbReference type="ARBA" id="ARBA00023180"/>
    </source>
</evidence>
<evidence type="ECO:0000256" key="6">
    <source>
        <dbReference type="ARBA" id="ARBA00022670"/>
    </source>
</evidence>
<keyword evidence="9 15" id="KW-0378">Hydrolase</keyword>
<feature type="binding site" evidence="15">
    <location>
        <position position="605"/>
    </location>
    <ligand>
        <name>Ca(2+)</name>
        <dbReference type="ChEBI" id="CHEBI:29108"/>
    </ligand>
</feature>
<evidence type="ECO:0000313" key="20">
    <source>
        <dbReference type="Proteomes" id="UP000054018"/>
    </source>
</evidence>
<dbReference type="GO" id="GO:0005576">
    <property type="term" value="C:extracellular region"/>
    <property type="evidence" value="ECO:0007669"/>
    <property type="project" value="UniProtKB-SubCell"/>
</dbReference>
<reference evidence="20" key="2">
    <citation type="submission" date="2015-01" db="EMBL/GenBank/DDBJ databases">
        <title>Evolutionary Origins and Diversification of the Mycorrhizal Mutualists.</title>
        <authorList>
            <consortium name="DOE Joint Genome Institute"/>
            <consortium name="Mycorrhizal Genomics Consortium"/>
            <person name="Kohler A."/>
            <person name="Kuo A."/>
            <person name="Nagy L.G."/>
            <person name="Floudas D."/>
            <person name="Copeland A."/>
            <person name="Barry K.W."/>
            <person name="Cichocki N."/>
            <person name="Veneault-Fourrey C."/>
            <person name="LaButti K."/>
            <person name="Lindquist E.A."/>
            <person name="Lipzen A."/>
            <person name="Lundell T."/>
            <person name="Morin E."/>
            <person name="Murat C."/>
            <person name="Riley R."/>
            <person name="Ohm R."/>
            <person name="Sun H."/>
            <person name="Tunlid A."/>
            <person name="Henrissat B."/>
            <person name="Grigoriev I.V."/>
            <person name="Hibbett D.S."/>
            <person name="Martin F."/>
        </authorList>
    </citation>
    <scope>NUCLEOTIDE SEQUENCE [LARGE SCALE GENOMIC DNA]</scope>
    <source>
        <strain evidence="20">441</strain>
    </source>
</reference>
<evidence type="ECO:0000313" key="19">
    <source>
        <dbReference type="EMBL" id="KIK26449.1"/>
    </source>
</evidence>
<feature type="active site" description="Charge relay system" evidence="15">
    <location>
        <position position="561"/>
    </location>
</feature>
<keyword evidence="11 15" id="KW-0106">Calcium</keyword>
<dbReference type="CDD" id="cd11377">
    <property type="entry name" value="Pro-peptidase_S53"/>
    <property type="match status" value="1"/>
</dbReference>
<feature type="domain" description="Peptidase S53" evidence="18">
    <location>
        <begin position="229"/>
        <end position="645"/>
    </location>
</feature>
<feature type="binding site" evidence="15">
    <location>
        <position position="623"/>
    </location>
    <ligand>
        <name>Ca(2+)</name>
        <dbReference type="ChEBI" id="CHEBI:29108"/>
    </ligand>
</feature>
<evidence type="ECO:0000256" key="17">
    <source>
        <dbReference type="SAM" id="SignalP"/>
    </source>
</evidence>
<dbReference type="MEROPS" id="S53.007"/>
<dbReference type="GO" id="GO:0006508">
    <property type="term" value="P:proteolysis"/>
    <property type="evidence" value="ECO:0007669"/>
    <property type="project" value="UniProtKB-KW"/>
</dbReference>
<evidence type="ECO:0000256" key="9">
    <source>
        <dbReference type="ARBA" id="ARBA00022801"/>
    </source>
</evidence>
<dbReference type="Proteomes" id="UP000054018">
    <property type="component" value="Unassembled WGS sequence"/>
</dbReference>
<dbReference type="Gene3D" id="3.40.50.200">
    <property type="entry name" value="Peptidase S8/S53 domain"/>
    <property type="match status" value="1"/>
</dbReference>
<evidence type="ECO:0000256" key="7">
    <source>
        <dbReference type="ARBA" id="ARBA00022723"/>
    </source>
</evidence>
<dbReference type="GO" id="GO:0046872">
    <property type="term" value="F:metal ion binding"/>
    <property type="evidence" value="ECO:0007669"/>
    <property type="project" value="UniProtKB-UniRule"/>
</dbReference>
<evidence type="ECO:0000256" key="1">
    <source>
        <dbReference type="ARBA" id="ARBA00001910"/>
    </source>
</evidence>
<dbReference type="PANTHER" id="PTHR14218">
    <property type="entry name" value="PROTEASE S8 TRIPEPTIDYL PEPTIDASE I CLN2"/>
    <property type="match status" value="1"/>
</dbReference>
<evidence type="ECO:0000259" key="18">
    <source>
        <dbReference type="PROSITE" id="PS51695"/>
    </source>
</evidence>
<reference evidence="19 20" key="1">
    <citation type="submission" date="2014-04" db="EMBL/GenBank/DDBJ databases">
        <authorList>
            <consortium name="DOE Joint Genome Institute"/>
            <person name="Kuo A."/>
            <person name="Kohler A."/>
            <person name="Costa M.D."/>
            <person name="Nagy L.G."/>
            <person name="Floudas D."/>
            <person name="Copeland A."/>
            <person name="Barry K.W."/>
            <person name="Cichocki N."/>
            <person name="Veneault-Fourrey C."/>
            <person name="LaButti K."/>
            <person name="Lindquist E.A."/>
            <person name="Lipzen A."/>
            <person name="Lundell T."/>
            <person name="Morin E."/>
            <person name="Murat C."/>
            <person name="Sun H."/>
            <person name="Tunlid A."/>
            <person name="Henrissat B."/>
            <person name="Grigoriev I.V."/>
            <person name="Hibbett D.S."/>
            <person name="Martin F."/>
            <person name="Nordberg H.P."/>
            <person name="Cantor M.N."/>
            <person name="Hua S.X."/>
        </authorList>
    </citation>
    <scope>NUCLEOTIDE SEQUENCE [LARGE SCALE GENOMIC DNA]</scope>
    <source>
        <strain evidence="19 20">441</strain>
    </source>
</reference>
<dbReference type="Pfam" id="PF09286">
    <property type="entry name" value="Pro-kuma_activ"/>
    <property type="match status" value="1"/>
</dbReference>
<keyword evidence="6 15" id="KW-0645">Protease</keyword>
<feature type="signal peptide" evidence="17">
    <location>
        <begin position="1"/>
        <end position="24"/>
    </location>
</feature>
<dbReference type="GO" id="GO:0008240">
    <property type="term" value="F:tripeptidyl-peptidase activity"/>
    <property type="evidence" value="ECO:0007669"/>
    <property type="project" value="UniProtKB-EC"/>
</dbReference>
<dbReference type="InterPro" id="IPR036852">
    <property type="entry name" value="Peptidase_S8/S53_dom_sf"/>
</dbReference>
<evidence type="ECO:0000256" key="8">
    <source>
        <dbReference type="ARBA" id="ARBA00022729"/>
    </source>
</evidence>
<evidence type="ECO:0000256" key="2">
    <source>
        <dbReference type="ARBA" id="ARBA00002451"/>
    </source>
</evidence>
<evidence type="ECO:0000256" key="10">
    <source>
        <dbReference type="ARBA" id="ARBA00022825"/>
    </source>
</evidence>
<accession>A0A0C9ZKF4</accession>
<dbReference type="EC" id="3.4.14.10" evidence="4"/>
<dbReference type="PANTHER" id="PTHR14218:SF19">
    <property type="entry name" value="SERINE PROTEASE AORO, PUTATIVE (AFU_ORTHOLOGUE AFUA_6G10250)-RELATED"/>
    <property type="match status" value="1"/>
</dbReference>
<dbReference type="PROSITE" id="PS51695">
    <property type="entry name" value="SEDOLISIN"/>
    <property type="match status" value="1"/>
</dbReference>
<dbReference type="AlphaFoldDB" id="A0A0C9ZKF4"/>
<organism evidence="19 20">
    <name type="scientific">Pisolithus microcarpus 441</name>
    <dbReference type="NCBI Taxonomy" id="765257"/>
    <lineage>
        <taxon>Eukaryota</taxon>
        <taxon>Fungi</taxon>
        <taxon>Dikarya</taxon>
        <taxon>Basidiomycota</taxon>
        <taxon>Agaricomycotina</taxon>
        <taxon>Agaricomycetes</taxon>
        <taxon>Agaricomycetidae</taxon>
        <taxon>Boletales</taxon>
        <taxon>Sclerodermatineae</taxon>
        <taxon>Pisolithaceae</taxon>
        <taxon>Pisolithus</taxon>
    </lineage>
</organism>
<keyword evidence="14" id="KW-0325">Glycoprotein</keyword>
<evidence type="ECO:0000256" key="12">
    <source>
        <dbReference type="ARBA" id="ARBA00023026"/>
    </source>
</evidence>
<dbReference type="InterPro" id="IPR030400">
    <property type="entry name" value="Sedolisin_dom"/>
</dbReference>
<dbReference type="SMART" id="SM00944">
    <property type="entry name" value="Pro-kuma_activ"/>
    <property type="match status" value="1"/>
</dbReference>
<keyword evidence="10 15" id="KW-0720">Serine protease</keyword>
<sequence>MCSPLVSFVSFAFFSLSLVLVGSAGPTISPYVVHEKRTAIPPDWSFVRRHHASSTLPLRFALKQRNIEQIGDFLLDVSHPDSPNYGNHWSPSDTAYKFSPSSDTIDTVREWLLSMGIGPHRIQLGPSRGWIKVDASVEEAEHLMHTEYNLYKHVSGTEHVACEAYYLPEHVSHHVDFVLPSVHFDARIGRRDGNKSRIKVGQPGSGFDGPKTSGSLQTNDIQLDQCDTVIIPQCLRALYGLYYDPVATEENSYGIAEYTPQSFVQSDLQMFARNFSTDLIGKTPMLVSIDGGYYQTQYTGFNYSGEPNLDLQYGMSLVTGKQAVSLYQVGDIIEGGSFDNFLDAIDGSYCTFEGGDDPSIDASYPDPAAGGYKGNEACGTVKPANVISTSYGYNEADLTPFYAARQCAEYAKLGLLGITVLYCTGDNGVAGFLGVCLNPNGTQSVSGTLFNPTFPATCPYITSVGATMMKPNASVDDPQPEQACEEVIYSSGGFSNYFAIPDYQVDAISGWMDKAGKEYAVEYAGLWNSTGRSRAFPDISANGANYAIAVDGEFLLVYGTSASTPVVGAILTMVNDARLVHGKKPIGFINPAIYSSMFTGAFKDITEGNNPGCGTSGFNATEGWDPVTGLGTPQFPLLSALWLALP</sequence>